<accession>V5IPC6</accession>
<dbReference type="VEuPathDB" id="FungiDB:NCU16376"/>
<proteinExistence type="predicted"/>
<dbReference type="EMBL" id="CM002236">
    <property type="protein sequence ID" value="ESA43988.1"/>
    <property type="molecule type" value="Genomic_DNA"/>
</dbReference>
<evidence type="ECO:0000313" key="1">
    <source>
        <dbReference type="EMBL" id="ESA43988.1"/>
    </source>
</evidence>
<dbReference type="RefSeq" id="XP_011393369.1">
    <property type="nucleotide sequence ID" value="XM_011395067.1"/>
</dbReference>
<organism evidence="1 2">
    <name type="scientific">Neurospora crassa (strain ATCC 24698 / 74-OR23-1A / CBS 708.71 / DSM 1257 / FGSC 987)</name>
    <dbReference type="NCBI Taxonomy" id="367110"/>
    <lineage>
        <taxon>Eukaryota</taxon>
        <taxon>Fungi</taxon>
        <taxon>Dikarya</taxon>
        <taxon>Ascomycota</taxon>
        <taxon>Pezizomycotina</taxon>
        <taxon>Sordariomycetes</taxon>
        <taxon>Sordariomycetidae</taxon>
        <taxon>Sordariales</taxon>
        <taxon>Sordariaceae</taxon>
        <taxon>Neurospora</taxon>
    </lineage>
</organism>
<name>V5IPC6_NEUCR</name>
<keyword evidence="2" id="KW-1185">Reference proteome</keyword>
<protein>
    <submittedName>
        <fullName evidence="1">Uncharacterized protein</fullName>
    </submittedName>
</protein>
<dbReference type="AlphaFoldDB" id="V5IPC6"/>
<evidence type="ECO:0000313" key="2">
    <source>
        <dbReference type="Proteomes" id="UP000001805"/>
    </source>
</evidence>
<reference evidence="1 2" key="1">
    <citation type="journal article" date="2003" name="Nature">
        <title>The genome sequence of the filamentous fungus Neurospora crassa.</title>
        <authorList>
            <person name="Galagan J.E."/>
            <person name="Calvo S.E."/>
            <person name="Borkovich K.A."/>
            <person name="Selker E.U."/>
            <person name="Read N.D."/>
            <person name="Jaffe D."/>
            <person name="FitzHugh W."/>
            <person name="Ma L.J."/>
            <person name="Smirnov S."/>
            <person name="Purcell S."/>
            <person name="Rehman B."/>
            <person name="Elkins T."/>
            <person name="Engels R."/>
            <person name="Wang S."/>
            <person name="Nielsen C.B."/>
            <person name="Butler J."/>
            <person name="Endrizzi M."/>
            <person name="Qui D."/>
            <person name="Ianakiev P."/>
            <person name="Bell-Pedersen D."/>
            <person name="Nelson M.A."/>
            <person name="Werner-Washburne M."/>
            <person name="Selitrennikoff C.P."/>
            <person name="Kinsey J.A."/>
            <person name="Braun E.L."/>
            <person name="Zelter A."/>
            <person name="Schulte U."/>
            <person name="Kothe G.O."/>
            <person name="Jedd G."/>
            <person name="Mewes W."/>
            <person name="Staben C."/>
            <person name="Marcotte E."/>
            <person name="Greenberg D."/>
            <person name="Roy A."/>
            <person name="Foley K."/>
            <person name="Naylor J."/>
            <person name="Stange-Thomann N."/>
            <person name="Barrett R."/>
            <person name="Gnerre S."/>
            <person name="Kamal M."/>
            <person name="Kamvysselis M."/>
            <person name="Mauceli E."/>
            <person name="Bielke C."/>
            <person name="Rudd S."/>
            <person name="Frishman D."/>
            <person name="Krystofova S."/>
            <person name="Rasmussen C."/>
            <person name="Metzenberg R.L."/>
            <person name="Perkins D.D."/>
            <person name="Kroken S."/>
            <person name="Cogoni C."/>
            <person name="Macino G."/>
            <person name="Catcheside D."/>
            <person name="Li W."/>
            <person name="Pratt R.J."/>
            <person name="Osmani S.A."/>
            <person name="DeSouza C.P."/>
            <person name="Glass L."/>
            <person name="Orbach M.J."/>
            <person name="Berglund J.A."/>
            <person name="Voelker R."/>
            <person name="Yarden O."/>
            <person name="Plamann M."/>
            <person name="Seiler S."/>
            <person name="Dunlap J."/>
            <person name="Radford A."/>
            <person name="Aramayo R."/>
            <person name="Natvig D.O."/>
            <person name="Alex L.A."/>
            <person name="Mannhaupt G."/>
            <person name="Ebbole D.J."/>
            <person name="Freitag M."/>
            <person name="Paulsen I."/>
            <person name="Sachs M.S."/>
            <person name="Lander E.S."/>
            <person name="Nusbaum C."/>
            <person name="Birren B."/>
        </authorList>
    </citation>
    <scope>NUCLEOTIDE SEQUENCE [LARGE SCALE GENOMIC DNA]</scope>
    <source>
        <strain evidence="2">ATCC 24698 / 74-OR23-1A / CBS 708.71 / DSM 1257 / FGSC 987</strain>
    </source>
</reference>
<dbReference type="GeneID" id="23569430"/>
<dbReference type="Proteomes" id="UP000001805">
    <property type="component" value="Chromosome 1, Linkage Group I"/>
</dbReference>
<dbReference type="KEGG" id="ncr:NCU16376"/>
<sequence length="138" mass="15620">MHRQGPLSPGDEPIKQTVFATRLSMLRFCGTPPVRCRVVKSGIYIDRQFPVLPSVSRLDVRFPNQATSMLCSLSLDRRVHGRMDAQGQREEYLPGSWCARSTLATMAAQSRSLPMESSHTCFEHEFNFLINLAQVHDI</sequence>
<dbReference type="InParanoid" id="V5IPC6"/>
<gene>
    <name evidence="1" type="ORF">NCU16376</name>
</gene>